<feature type="signal peptide" evidence="1">
    <location>
        <begin position="1"/>
        <end position="25"/>
    </location>
</feature>
<proteinExistence type="predicted"/>
<dbReference type="Proteomes" id="UP001302349">
    <property type="component" value="Chromosome"/>
</dbReference>
<evidence type="ECO:0000313" key="2">
    <source>
        <dbReference type="EMBL" id="WOK07388.1"/>
    </source>
</evidence>
<evidence type="ECO:0000313" key="3">
    <source>
        <dbReference type="Proteomes" id="UP001302349"/>
    </source>
</evidence>
<name>A0ABZ0ISH3_9BACT</name>
<evidence type="ECO:0008006" key="4">
    <source>
        <dbReference type="Google" id="ProtNLM"/>
    </source>
</evidence>
<dbReference type="EMBL" id="CP136051">
    <property type="protein sequence ID" value="WOK07388.1"/>
    <property type="molecule type" value="Genomic_DNA"/>
</dbReference>
<protein>
    <recommendedName>
        <fullName evidence="4">Outer membrane protein beta-barrel domain-containing protein</fullName>
    </recommendedName>
</protein>
<gene>
    <name evidence="2" type="ORF">RT717_01975</name>
</gene>
<reference evidence="2 3" key="1">
    <citation type="journal article" date="2023" name="Microbiol. Resour. Announc.">
        <title>Complete Genome Sequence of Imperialibacter roseus strain P4T.</title>
        <authorList>
            <person name="Tizabi D.R."/>
            <person name="Bachvaroff T."/>
            <person name="Hill R.T."/>
        </authorList>
    </citation>
    <scope>NUCLEOTIDE SEQUENCE [LARGE SCALE GENOMIC DNA]</scope>
    <source>
        <strain evidence="2 3">P4T</strain>
    </source>
</reference>
<keyword evidence="1" id="KW-0732">Signal</keyword>
<evidence type="ECO:0000256" key="1">
    <source>
        <dbReference type="SAM" id="SignalP"/>
    </source>
</evidence>
<feature type="chain" id="PRO_5046055936" description="Outer membrane protein beta-barrel domain-containing protein" evidence="1">
    <location>
        <begin position="26"/>
        <end position="206"/>
    </location>
</feature>
<dbReference type="PROSITE" id="PS51257">
    <property type="entry name" value="PROKAR_LIPOPROTEIN"/>
    <property type="match status" value="1"/>
</dbReference>
<sequence>MKRNLKRKMLLNSYLLLAIMGCQHATEAQQLPSLKVSVLCQGFGHSLSGVPNPSLSYGLRVGTEWSYFTKGIFSVGQDVNLGWYVHKRMQNSWMVSTAPTIRLATKGGFEAYFSLGAGKAVNLMAQNGYKDNGDGTFTREYHAFYSPWLLTGSLGIGYNLGKRSNLNMTVFAETQTIAELVRNQYTPVFPHHLFHIGARIPFSSNF</sequence>
<keyword evidence="3" id="KW-1185">Reference proteome</keyword>
<dbReference type="RefSeq" id="WP_317490066.1">
    <property type="nucleotide sequence ID" value="NZ_CP136051.1"/>
</dbReference>
<organism evidence="2 3">
    <name type="scientific">Imperialibacter roseus</name>
    <dbReference type="NCBI Taxonomy" id="1324217"/>
    <lineage>
        <taxon>Bacteria</taxon>
        <taxon>Pseudomonadati</taxon>
        <taxon>Bacteroidota</taxon>
        <taxon>Cytophagia</taxon>
        <taxon>Cytophagales</taxon>
        <taxon>Flammeovirgaceae</taxon>
        <taxon>Imperialibacter</taxon>
    </lineage>
</organism>
<accession>A0ABZ0ISH3</accession>